<comment type="caution">
    <text evidence="7">The sequence shown here is derived from an EMBL/GenBank/DDBJ whole genome shotgun (WGS) entry which is preliminary data.</text>
</comment>
<protein>
    <recommendedName>
        <fullName evidence="6">O-antigen ligase-related domain-containing protein</fullName>
    </recommendedName>
</protein>
<evidence type="ECO:0000256" key="4">
    <source>
        <dbReference type="ARBA" id="ARBA00023136"/>
    </source>
</evidence>
<feature type="transmembrane region" description="Helical" evidence="5">
    <location>
        <begin position="353"/>
        <end position="370"/>
    </location>
</feature>
<feature type="transmembrane region" description="Helical" evidence="5">
    <location>
        <begin position="112"/>
        <end position="131"/>
    </location>
</feature>
<evidence type="ECO:0000259" key="6">
    <source>
        <dbReference type="Pfam" id="PF04932"/>
    </source>
</evidence>
<accession>A0A2G9YQB2</accession>
<feature type="transmembrane region" description="Helical" evidence="5">
    <location>
        <begin position="186"/>
        <end position="202"/>
    </location>
</feature>
<feature type="transmembrane region" description="Helical" evidence="5">
    <location>
        <begin position="236"/>
        <end position="253"/>
    </location>
</feature>
<dbReference type="InterPro" id="IPR051533">
    <property type="entry name" value="WaaL-like"/>
</dbReference>
<gene>
    <name evidence="7" type="ORF">COX39_02875</name>
</gene>
<dbReference type="PANTHER" id="PTHR37422">
    <property type="entry name" value="TEICHURONIC ACID BIOSYNTHESIS PROTEIN TUAE"/>
    <property type="match status" value="1"/>
</dbReference>
<dbReference type="Pfam" id="PF04932">
    <property type="entry name" value="Wzy_C"/>
    <property type="match status" value="1"/>
</dbReference>
<dbReference type="GO" id="GO:0016020">
    <property type="term" value="C:membrane"/>
    <property type="evidence" value="ECO:0007669"/>
    <property type="project" value="UniProtKB-SubCell"/>
</dbReference>
<reference evidence="7 8" key="1">
    <citation type="submission" date="2017-09" db="EMBL/GenBank/DDBJ databases">
        <title>Depth-based differentiation of microbial function through sediment-hosted aquifers and enrichment of novel symbionts in the deep terrestrial subsurface.</title>
        <authorList>
            <person name="Probst A.J."/>
            <person name="Ladd B."/>
            <person name="Jarett J.K."/>
            <person name="Geller-Mcgrath D.E."/>
            <person name="Sieber C.M."/>
            <person name="Emerson J.B."/>
            <person name="Anantharaman K."/>
            <person name="Thomas B.C."/>
            <person name="Malmstrom R."/>
            <person name="Stieglmeier M."/>
            <person name="Klingl A."/>
            <person name="Woyke T."/>
            <person name="Ryan C.M."/>
            <person name="Banfield J.F."/>
        </authorList>
    </citation>
    <scope>NUCLEOTIDE SEQUENCE [LARGE SCALE GENOMIC DNA]</scope>
    <source>
        <strain evidence="7">CG23_combo_of_CG06-09_8_20_14_all_40_13</strain>
    </source>
</reference>
<keyword evidence="3 5" id="KW-1133">Transmembrane helix</keyword>
<evidence type="ECO:0000313" key="8">
    <source>
        <dbReference type="Proteomes" id="UP000231567"/>
    </source>
</evidence>
<dbReference type="InterPro" id="IPR007016">
    <property type="entry name" value="O-antigen_ligase-rel_domated"/>
</dbReference>
<feature type="transmembrane region" description="Helical" evidence="5">
    <location>
        <begin position="161"/>
        <end position="179"/>
    </location>
</feature>
<evidence type="ECO:0000313" key="7">
    <source>
        <dbReference type="EMBL" id="PIP21449.1"/>
    </source>
</evidence>
<dbReference type="PANTHER" id="PTHR37422:SF13">
    <property type="entry name" value="LIPOPOLYSACCHARIDE BIOSYNTHESIS PROTEIN PA4999-RELATED"/>
    <property type="match status" value="1"/>
</dbReference>
<dbReference type="EMBL" id="PCRM01000039">
    <property type="protein sequence ID" value="PIP21449.1"/>
    <property type="molecule type" value="Genomic_DNA"/>
</dbReference>
<proteinExistence type="predicted"/>
<feature type="transmembrane region" description="Helical" evidence="5">
    <location>
        <begin position="325"/>
        <end position="346"/>
    </location>
</feature>
<name>A0A2G9YQB2_9BACT</name>
<comment type="subcellular location">
    <subcellularLocation>
        <location evidence="1">Membrane</location>
        <topology evidence="1">Multi-pass membrane protein</topology>
    </subcellularLocation>
</comment>
<organism evidence="7 8">
    <name type="scientific">Candidatus Nealsonbacteria bacterium CG23_combo_of_CG06-09_8_20_14_all_40_13</name>
    <dbReference type="NCBI Taxonomy" id="1974724"/>
    <lineage>
        <taxon>Bacteria</taxon>
        <taxon>Candidatus Nealsoniibacteriota</taxon>
    </lineage>
</organism>
<feature type="transmembrane region" description="Helical" evidence="5">
    <location>
        <begin position="81"/>
        <end position="100"/>
    </location>
</feature>
<feature type="transmembrane region" description="Helical" evidence="5">
    <location>
        <begin position="57"/>
        <end position="75"/>
    </location>
</feature>
<keyword evidence="4 5" id="KW-0472">Membrane</keyword>
<feature type="transmembrane region" description="Helical" evidence="5">
    <location>
        <begin position="26"/>
        <end position="45"/>
    </location>
</feature>
<feature type="transmembrane region" description="Helical" evidence="5">
    <location>
        <begin position="208"/>
        <end position="224"/>
    </location>
</feature>
<keyword evidence="2 5" id="KW-0812">Transmembrane</keyword>
<sequence>MTYFLSFILFLLPVYQIRFNLGFLPINLLDILIIIVFLWWLGRSIYMRNAKIPPGKILLPIVIFTVAAIIGILVSPEKRVALGQLKSWIVLPILFGLVLFDRLQRGDFKAKLNLLYTGLIAAGLLVGLHTIGQKISGQVALDGRVLGIYGLFPKENASPNFLALYLAPLAVLALGIAMPAAGWKKWFYFSGAIIMIGAIYFSGSRGGILAVLAGLLAIIFYLLQRKFTQSAKLVKIAAAIVVVLALFFLWQVAKPDFSAHSGRVASSNNTRWEIWQSSWQIIKSHPIFGIGLGNFQNYFIANFQDKPGYQLYIIDKAYSPHNLYLALYLNLGLLGLAAFLWLLYLFFQSRKEVFLWPAICAMVAILAYGLVDTPYFKNDLSVLFWALFFIAMAFDNSEKIINN</sequence>
<evidence type="ECO:0000256" key="3">
    <source>
        <dbReference type="ARBA" id="ARBA00022989"/>
    </source>
</evidence>
<dbReference type="Proteomes" id="UP000231567">
    <property type="component" value="Unassembled WGS sequence"/>
</dbReference>
<feature type="domain" description="O-antigen ligase-related" evidence="6">
    <location>
        <begin position="192"/>
        <end position="340"/>
    </location>
</feature>
<evidence type="ECO:0000256" key="2">
    <source>
        <dbReference type="ARBA" id="ARBA00022692"/>
    </source>
</evidence>
<feature type="transmembrane region" description="Helical" evidence="5">
    <location>
        <begin position="376"/>
        <end position="394"/>
    </location>
</feature>
<evidence type="ECO:0000256" key="5">
    <source>
        <dbReference type="SAM" id="Phobius"/>
    </source>
</evidence>
<dbReference type="AlphaFoldDB" id="A0A2G9YQB2"/>
<evidence type="ECO:0000256" key="1">
    <source>
        <dbReference type="ARBA" id="ARBA00004141"/>
    </source>
</evidence>